<evidence type="ECO:0000256" key="1">
    <source>
        <dbReference type="SAM" id="Phobius"/>
    </source>
</evidence>
<evidence type="ECO:0000313" key="2">
    <source>
        <dbReference type="EMBL" id="KAH9506500.1"/>
    </source>
</evidence>
<proteinExistence type="predicted"/>
<name>A0A922KZ66_DERFA</name>
<dbReference type="Proteomes" id="UP000790347">
    <property type="component" value="Unassembled WGS sequence"/>
</dbReference>
<reference evidence="2" key="1">
    <citation type="submission" date="2013-05" db="EMBL/GenBank/DDBJ databases">
        <authorList>
            <person name="Yim A.K.Y."/>
            <person name="Chan T.F."/>
            <person name="Ji K.M."/>
            <person name="Liu X.Y."/>
            <person name="Zhou J.W."/>
            <person name="Li R.Q."/>
            <person name="Yang K.Y."/>
            <person name="Li J."/>
            <person name="Li M."/>
            <person name="Law P.T.W."/>
            <person name="Wu Y.L."/>
            <person name="Cai Z.L."/>
            <person name="Qin H."/>
            <person name="Bao Y."/>
            <person name="Leung R.K.K."/>
            <person name="Ng P.K.S."/>
            <person name="Zou J."/>
            <person name="Zhong X.J."/>
            <person name="Ran P.X."/>
            <person name="Zhong N.S."/>
            <person name="Liu Z.G."/>
            <person name="Tsui S.K.W."/>
        </authorList>
    </citation>
    <scope>NUCLEOTIDE SEQUENCE</scope>
    <source>
        <strain evidence="2">Derf</strain>
        <tissue evidence="2">Whole organism</tissue>
    </source>
</reference>
<reference evidence="2" key="2">
    <citation type="journal article" date="2022" name="Res Sq">
        <title>Comparative Genomics Reveals Insights into the Divergent Evolution of Astigmatic Mites and Household Pest Adaptations.</title>
        <authorList>
            <person name="Xiong Q."/>
            <person name="Wan A.T.-Y."/>
            <person name="Liu X.-Y."/>
            <person name="Fung C.S.-H."/>
            <person name="Xiao X."/>
            <person name="Malainual N."/>
            <person name="Hou J."/>
            <person name="Wang L."/>
            <person name="Wang M."/>
            <person name="Yang K."/>
            <person name="Cui Y."/>
            <person name="Leung E."/>
            <person name="Nong W."/>
            <person name="Shin S.-K."/>
            <person name="Au S."/>
            <person name="Jeong K.Y."/>
            <person name="Chew F.T."/>
            <person name="Hui J."/>
            <person name="Leung T.F."/>
            <person name="Tungtrongchitr A."/>
            <person name="Zhong N."/>
            <person name="Liu Z."/>
            <person name="Tsui S."/>
        </authorList>
    </citation>
    <scope>NUCLEOTIDE SEQUENCE</scope>
    <source>
        <strain evidence="2">Derf</strain>
        <tissue evidence="2">Whole organism</tissue>
    </source>
</reference>
<keyword evidence="1" id="KW-0812">Transmembrane</keyword>
<gene>
    <name evidence="2" type="ORF">DERF_011228</name>
</gene>
<protein>
    <submittedName>
        <fullName evidence="2">Uncharacterized protein</fullName>
    </submittedName>
</protein>
<dbReference type="EMBL" id="ASGP02000005">
    <property type="protein sequence ID" value="KAH9506500.1"/>
    <property type="molecule type" value="Genomic_DNA"/>
</dbReference>
<dbReference type="AlphaFoldDB" id="A0A922KZ66"/>
<evidence type="ECO:0000313" key="3">
    <source>
        <dbReference type="Proteomes" id="UP000790347"/>
    </source>
</evidence>
<organism evidence="2 3">
    <name type="scientific">Dermatophagoides farinae</name>
    <name type="common">American house dust mite</name>
    <dbReference type="NCBI Taxonomy" id="6954"/>
    <lineage>
        <taxon>Eukaryota</taxon>
        <taxon>Metazoa</taxon>
        <taxon>Ecdysozoa</taxon>
        <taxon>Arthropoda</taxon>
        <taxon>Chelicerata</taxon>
        <taxon>Arachnida</taxon>
        <taxon>Acari</taxon>
        <taxon>Acariformes</taxon>
        <taxon>Sarcoptiformes</taxon>
        <taxon>Astigmata</taxon>
        <taxon>Psoroptidia</taxon>
        <taxon>Analgoidea</taxon>
        <taxon>Pyroglyphidae</taxon>
        <taxon>Dermatophagoidinae</taxon>
        <taxon>Dermatophagoides</taxon>
    </lineage>
</organism>
<feature type="transmembrane region" description="Helical" evidence="1">
    <location>
        <begin position="18"/>
        <end position="35"/>
    </location>
</feature>
<accession>A0A922KZ66</accession>
<keyword evidence="3" id="KW-1185">Reference proteome</keyword>
<comment type="caution">
    <text evidence="2">The sequence shown here is derived from an EMBL/GenBank/DDBJ whole genome shotgun (WGS) entry which is preliminary data.</text>
</comment>
<keyword evidence="1" id="KW-0472">Membrane</keyword>
<keyword evidence="1" id="KW-1133">Transmembrane helix</keyword>
<sequence>MSLQTVLKSIVKVTGMKIIPHFTLFSAVPLFLFVYKHNYSILLAGYQAGGAAQPPHLRVSSSIDLKDSYLWLGPKQGGGAAATPAGIQLYLPAGISPAGPAWGRREASVLGWYFLINNLWIQLTFNQKIHIQSKRCKINVKLKWDNNRKPFHDLKMLLLDPMRGDAYLKTIANILRADVITISVDISNELLTTPQALKEVNKSRKLYRLSYEDDRYPCICNSQWLVVDIDLKDE</sequence>